<evidence type="ECO:0000256" key="8">
    <source>
        <dbReference type="ARBA" id="ARBA00022801"/>
    </source>
</evidence>
<protein>
    <submittedName>
        <fullName evidence="18">Beta-lactam-inducible penicillin-binding protein</fullName>
    </submittedName>
</protein>
<keyword evidence="13" id="KW-0961">Cell wall biogenesis/degradation</keyword>
<dbReference type="InterPro" id="IPR017790">
    <property type="entry name" value="Penicillin-binding_protein_2"/>
</dbReference>
<evidence type="ECO:0000256" key="10">
    <source>
        <dbReference type="ARBA" id="ARBA00022984"/>
    </source>
</evidence>
<dbReference type="Gene3D" id="3.40.710.10">
    <property type="entry name" value="DD-peptidase/beta-lactamase superfamily"/>
    <property type="match status" value="1"/>
</dbReference>
<dbReference type="InterPro" id="IPR005311">
    <property type="entry name" value="PBP_dimer"/>
</dbReference>
<feature type="domain" description="Penicillin-binding protein transpeptidase" evidence="16">
    <location>
        <begin position="268"/>
        <end position="584"/>
    </location>
</feature>
<feature type="domain" description="Penicillin-binding protein dimerisation" evidence="17">
    <location>
        <begin position="64"/>
        <end position="235"/>
    </location>
</feature>
<dbReference type="AlphaFoldDB" id="A0A245ZSH6"/>
<dbReference type="InterPro" id="IPR012338">
    <property type="entry name" value="Beta-lactam/transpept-like"/>
</dbReference>
<dbReference type="GO" id="GO:0006508">
    <property type="term" value="P:proteolysis"/>
    <property type="evidence" value="ECO:0007669"/>
    <property type="project" value="UniProtKB-KW"/>
</dbReference>
<dbReference type="InterPro" id="IPR050515">
    <property type="entry name" value="Beta-lactam/transpept"/>
</dbReference>
<dbReference type="InterPro" id="IPR036138">
    <property type="entry name" value="PBP_dimer_sf"/>
</dbReference>
<feature type="region of interest" description="Disordered" evidence="14">
    <location>
        <begin position="646"/>
        <end position="697"/>
    </location>
</feature>
<proteinExistence type="predicted"/>
<dbReference type="NCBIfam" id="TIGR03423">
    <property type="entry name" value="pbp2_mrdA"/>
    <property type="match status" value="1"/>
</dbReference>
<evidence type="ECO:0000256" key="9">
    <source>
        <dbReference type="ARBA" id="ARBA00022960"/>
    </source>
</evidence>
<comment type="caution">
    <text evidence="18">The sequence shown here is derived from an EMBL/GenBank/DDBJ whole genome shotgun (WGS) entry which is preliminary data.</text>
</comment>
<keyword evidence="10" id="KW-0573">Peptidoglycan synthesis</keyword>
<evidence type="ECO:0000259" key="16">
    <source>
        <dbReference type="Pfam" id="PF00905"/>
    </source>
</evidence>
<evidence type="ECO:0000256" key="5">
    <source>
        <dbReference type="ARBA" id="ARBA00022645"/>
    </source>
</evidence>
<evidence type="ECO:0000256" key="14">
    <source>
        <dbReference type="SAM" id="MobiDB-lite"/>
    </source>
</evidence>
<dbReference type="InterPro" id="IPR001460">
    <property type="entry name" value="PCN-bd_Tpept"/>
</dbReference>
<evidence type="ECO:0000256" key="3">
    <source>
        <dbReference type="ARBA" id="ARBA00022475"/>
    </source>
</evidence>
<dbReference type="Pfam" id="PF03717">
    <property type="entry name" value="PBP_dimer"/>
    <property type="match status" value="1"/>
</dbReference>
<evidence type="ECO:0000313" key="19">
    <source>
        <dbReference type="Proteomes" id="UP000197783"/>
    </source>
</evidence>
<feature type="transmembrane region" description="Helical" evidence="15">
    <location>
        <begin position="21"/>
        <end position="44"/>
    </location>
</feature>
<dbReference type="GO" id="GO:0009252">
    <property type="term" value="P:peptidoglycan biosynthetic process"/>
    <property type="evidence" value="ECO:0007669"/>
    <property type="project" value="UniProtKB-KW"/>
</dbReference>
<keyword evidence="4" id="KW-0997">Cell inner membrane</keyword>
<feature type="compositionally biased region" description="Polar residues" evidence="14">
    <location>
        <begin position="665"/>
        <end position="675"/>
    </location>
</feature>
<dbReference type="InterPro" id="IPR006311">
    <property type="entry name" value="TAT_signal"/>
</dbReference>
<comment type="subcellular location">
    <subcellularLocation>
        <location evidence="2">Cell membrane</location>
    </subcellularLocation>
    <subcellularLocation>
        <location evidence="1">Membrane</location>
        <topology evidence="1">Single-pass membrane protein</topology>
    </subcellularLocation>
</comment>
<dbReference type="SUPFAM" id="SSF56519">
    <property type="entry name" value="Penicillin binding protein dimerisation domain"/>
    <property type="match status" value="1"/>
</dbReference>
<dbReference type="PANTHER" id="PTHR30627:SF2">
    <property type="entry name" value="PEPTIDOGLYCAN D,D-TRANSPEPTIDASE MRDA"/>
    <property type="match status" value="1"/>
</dbReference>
<accession>A0A245ZSH6</accession>
<name>A0A245ZSH6_9SPHN</name>
<gene>
    <name evidence="18" type="primary">pbp</name>
    <name evidence="18" type="ORF">SPMU_10000</name>
</gene>
<dbReference type="GO" id="GO:0005886">
    <property type="term" value="C:plasma membrane"/>
    <property type="evidence" value="ECO:0007669"/>
    <property type="project" value="UniProtKB-SubCell"/>
</dbReference>
<evidence type="ECO:0000256" key="6">
    <source>
        <dbReference type="ARBA" id="ARBA00022670"/>
    </source>
</evidence>
<dbReference type="Gene3D" id="3.30.1390.30">
    <property type="entry name" value="Penicillin-binding protein 2a, domain 3"/>
    <property type="match status" value="1"/>
</dbReference>
<dbReference type="Pfam" id="PF00905">
    <property type="entry name" value="Transpeptidase"/>
    <property type="match status" value="1"/>
</dbReference>
<organism evidence="18 19">
    <name type="scientific">Sphingomonas mucosissima</name>
    <dbReference type="NCBI Taxonomy" id="370959"/>
    <lineage>
        <taxon>Bacteria</taxon>
        <taxon>Pseudomonadati</taxon>
        <taxon>Pseudomonadota</taxon>
        <taxon>Alphaproteobacteria</taxon>
        <taxon>Sphingomonadales</taxon>
        <taxon>Sphingomonadaceae</taxon>
        <taxon>Sphingomonas</taxon>
    </lineage>
</organism>
<dbReference type="Proteomes" id="UP000197783">
    <property type="component" value="Unassembled WGS sequence"/>
</dbReference>
<dbReference type="GO" id="GO:0071972">
    <property type="term" value="F:peptidoglycan L,D-transpeptidase activity"/>
    <property type="evidence" value="ECO:0007669"/>
    <property type="project" value="TreeGrafter"/>
</dbReference>
<feature type="compositionally biased region" description="Polar residues" evidence="14">
    <location>
        <begin position="688"/>
        <end position="697"/>
    </location>
</feature>
<evidence type="ECO:0000256" key="11">
    <source>
        <dbReference type="ARBA" id="ARBA00022989"/>
    </source>
</evidence>
<keyword evidence="3" id="KW-1003">Cell membrane</keyword>
<dbReference type="PANTHER" id="PTHR30627">
    <property type="entry name" value="PEPTIDOGLYCAN D,D-TRANSPEPTIDASE"/>
    <property type="match status" value="1"/>
</dbReference>
<dbReference type="Gene3D" id="3.90.1310.10">
    <property type="entry name" value="Penicillin-binding protein 2a (Domain 2)"/>
    <property type="match status" value="1"/>
</dbReference>
<evidence type="ECO:0000256" key="4">
    <source>
        <dbReference type="ARBA" id="ARBA00022519"/>
    </source>
</evidence>
<keyword evidence="8" id="KW-0378">Hydrolase</keyword>
<evidence type="ECO:0000256" key="1">
    <source>
        <dbReference type="ARBA" id="ARBA00004167"/>
    </source>
</evidence>
<dbReference type="OrthoDB" id="9766847at2"/>
<evidence type="ECO:0000259" key="17">
    <source>
        <dbReference type="Pfam" id="PF03717"/>
    </source>
</evidence>
<keyword evidence="6" id="KW-0645">Protease</keyword>
<evidence type="ECO:0000256" key="7">
    <source>
        <dbReference type="ARBA" id="ARBA00022692"/>
    </source>
</evidence>
<keyword evidence="12 15" id="KW-0472">Membrane</keyword>
<evidence type="ECO:0000256" key="2">
    <source>
        <dbReference type="ARBA" id="ARBA00004236"/>
    </source>
</evidence>
<dbReference type="PROSITE" id="PS51318">
    <property type="entry name" value="TAT"/>
    <property type="match status" value="1"/>
</dbReference>
<keyword evidence="11 15" id="KW-1133">Transmembrane helix</keyword>
<evidence type="ECO:0000256" key="15">
    <source>
        <dbReference type="SAM" id="Phobius"/>
    </source>
</evidence>
<sequence length="697" mass="75519">MNRPPRIATEAQQGYTFSRRAWLLGAAQIGVGTVLAGRMGWLAIAENERYNLLSESNRVNMTLIPPRRGWLVDRHGNPIADNRTDFRVDLIPDRVVDEERTLAALRQLLALTEEDLLRIRADLKHAAGFQPVKVAENVGWERFAAVQVRQPELPGVAPTRGFARNYPAGAAVAHLTGYVGSATAEQYKQTKNPLFVTPGFKLGKDGLEKTLEDELRGKPGAKRIEVTARGKLVAELATRVDVPGKTQRLTIDAGLQEYAARRLGTNSGSAVVLDCLTGEMLCMVSMPAYDPNSFSDGISQLEWKMLSADDHVPLMNKVTQGLYPPGSTVKPMNGLALLEAGVSPDERVFCGGALRVGSGVFHCHKRRGHGAIDLRGAIAQSCDIYFYEMIRRLGYDRVAPVARAVGLGEKYDLPLAAQRYGTVPDSAWKERKYKTKWTVADSLNSSIGQGYVLANPMQLAVMAMRIASGRMLQPSLLMDKVARNAPALPFSAENLRVVREGMWKVVNGGGTGGASRLHIPGVELAAKTGTAQVRRITMAERRSGVLSNAQLPFKLRDHALFVCFAPVENPRYAASIVLEHNGHTVRNLDTPLIGRDIMTYLFDKERALKSLAEVEPTWGGDIRTRMAAQEAAYRATTTAAAAAQAVATETDAPAPTRARAVEQATDASNAAQEATVSDIGNGVGPASVGTTEPSEPQ</sequence>
<evidence type="ECO:0000256" key="12">
    <source>
        <dbReference type="ARBA" id="ARBA00023136"/>
    </source>
</evidence>
<dbReference type="GO" id="GO:0008360">
    <property type="term" value="P:regulation of cell shape"/>
    <property type="evidence" value="ECO:0007669"/>
    <property type="project" value="UniProtKB-KW"/>
</dbReference>
<keyword evidence="19" id="KW-1185">Reference proteome</keyword>
<keyword evidence="7 15" id="KW-0812">Transmembrane</keyword>
<keyword evidence="9" id="KW-0133">Cell shape</keyword>
<dbReference type="SUPFAM" id="SSF56601">
    <property type="entry name" value="beta-lactamase/transpeptidase-like"/>
    <property type="match status" value="1"/>
</dbReference>
<dbReference type="GO" id="GO:0008658">
    <property type="term" value="F:penicillin binding"/>
    <property type="evidence" value="ECO:0007669"/>
    <property type="project" value="InterPro"/>
</dbReference>
<keyword evidence="5" id="KW-0121">Carboxypeptidase</keyword>
<dbReference type="GO" id="GO:0071555">
    <property type="term" value="P:cell wall organization"/>
    <property type="evidence" value="ECO:0007669"/>
    <property type="project" value="UniProtKB-KW"/>
</dbReference>
<dbReference type="EMBL" id="NBBJ01000001">
    <property type="protein sequence ID" value="OWK32660.1"/>
    <property type="molecule type" value="Genomic_DNA"/>
</dbReference>
<evidence type="ECO:0000313" key="18">
    <source>
        <dbReference type="EMBL" id="OWK32660.1"/>
    </source>
</evidence>
<dbReference type="GO" id="GO:0009002">
    <property type="term" value="F:serine-type D-Ala-D-Ala carboxypeptidase activity"/>
    <property type="evidence" value="ECO:0007669"/>
    <property type="project" value="InterPro"/>
</dbReference>
<evidence type="ECO:0000256" key="13">
    <source>
        <dbReference type="ARBA" id="ARBA00023316"/>
    </source>
</evidence>
<dbReference type="RefSeq" id="WP_088332431.1">
    <property type="nucleotide sequence ID" value="NZ_NBBJ01000001.1"/>
</dbReference>
<reference evidence="18 19" key="1">
    <citation type="submission" date="2017-03" db="EMBL/GenBank/DDBJ databases">
        <title>Genome sequence of Sphingomonas mucosissima DSM 17494.</title>
        <authorList>
            <person name="Poehlein A."/>
            <person name="Wuebbeler J.H."/>
            <person name="Steinbuechel A."/>
            <person name="Daniel R."/>
        </authorList>
    </citation>
    <scope>NUCLEOTIDE SEQUENCE [LARGE SCALE GENOMIC DNA]</scope>
    <source>
        <strain evidence="18 19">DSM 17494</strain>
    </source>
</reference>